<evidence type="ECO:0000313" key="7">
    <source>
        <dbReference type="Proteomes" id="UP001168478"/>
    </source>
</evidence>
<comment type="caution">
    <text evidence="5">The sequence shown here is derived from an EMBL/GenBank/DDBJ whole genome shotgun (WGS) entry which is preliminary data.</text>
</comment>
<keyword evidence="6" id="KW-1185">Reference proteome</keyword>
<evidence type="ECO:0000313" key="6">
    <source>
        <dbReference type="Proteomes" id="UP001167831"/>
    </source>
</evidence>
<dbReference type="Proteomes" id="UP001168478">
    <property type="component" value="Unassembled WGS sequence"/>
</dbReference>
<evidence type="ECO:0000313" key="4">
    <source>
        <dbReference type="EMBL" id="MDN0021694.1"/>
    </source>
</evidence>
<dbReference type="Gene3D" id="3.40.1080.20">
    <property type="entry name" value="Acetyl-CoA hydrolase/transferase C-terminal domain"/>
    <property type="match status" value="1"/>
</dbReference>
<reference evidence="5" key="2">
    <citation type="submission" date="2023-08" db="EMBL/GenBank/DDBJ databases">
        <title>Identification and characterization of horizontal gene transfer across gut microbiota members of farm animals based on homology search.</title>
        <authorList>
            <person name="Schwarzerova J."/>
            <person name="Nykrynova M."/>
            <person name="Jureckova K."/>
            <person name="Cejkova D."/>
            <person name="Rychlik I."/>
        </authorList>
    </citation>
    <scope>NUCLEOTIDE SEQUENCE</scope>
    <source>
        <strain evidence="5">ET15</strain>
        <strain evidence="4">ET37</strain>
    </source>
</reference>
<dbReference type="SUPFAM" id="SSF100950">
    <property type="entry name" value="NagB/RpiA/CoA transferase-like"/>
    <property type="match status" value="2"/>
</dbReference>
<dbReference type="EMBL" id="JAUEIE010000001">
    <property type="protein sequence ID" value="MDN0021694.1"/>
    <property type="molecule type" value="Genomic_DNA"/>
</dbReference>
<keyword evidence="5" id="KW-0378">Hydrolase</keyword>
<dbReference type="GO" id="GO:0006083">
    <property type="term" value="P:acetate metabolic process"/>
    <property type="evidence" value="ECO:0007669"/>
    <property type="project" value="InterPro"/>
</dbReference>
<dbReference type="PANTHER" id="PTHR43609:SF1">
    <property type="entry name" value="ACETYL-COA HYDROLASE"/>
    <property type="match status" value="1"/>
</dbReference>
<comment type="similarity">
    <text evidence="1">Belongs to the acetyl-CoA hydrolase/transferase family.</text>
</comment>
<dbReference type="EMBL" id="JAUEIF010000001">
    <property type="protein sequence ID" value="MDN0024190.1"/>
    <property type="molecule type" value="Genomic_DNA"/>
</dbReference>
<dbReference type="Gene3D" id="3.40.1080.10">
    <property type="entry name" value="Glutaconate Coenzyme A-transferase"/>
    <property type="match status" value="1"/>
</dbReference>
<dbReference type="FunFam" id="3.40.1080.20:FF:000001">
    <property type="entry name" value="Acetyl-CoA hydrolase Ach1"/>
    <property type="match status" value="1"/>
</dbReference>
<name>A0AAW7JMX0_9BACT</name>
<dbReference type="Pfam" id="PF13336">
    <property type="entry name" value="AcetylCoA_hyd_C"/>
    <property type="match status" value="1"/>
</dbReference>
<dbReference type="GO" id="GO:0003986">
    <property type="term" value="F:acetyl-CoA hydrolase activity"/>
    <property type="evidence" value="ECO:0007669"/>
    <property type="project" value="TreeGrafter"/>
</dbReference>
<sequence>MAYTRITAAEGAAMIKDGDNIGFSGFTPSGVPKAVTRALSKRAREEHEAGKPFAVGVITGASSCQSLEGDLAAAHAIKFRAPFSTNADFRNHANLGEIDYEDMHLGHMAERLRRGFYGDIDWAVIEVSAIEEYGGKCRVYLTSADGIVPTIARLAKRVILELNTFHNADARYLHDEYECLEYPYRQPIPLTGVGQRIGTEYLEIEPGKIAGVVECCIPEEARTFKPSTPDTDMIGRHVVDFFLSDMRAGRIPKCMFPIQSGVGVTGNAVMEAIGQCDDMPVVEVFSEVVQDAIVDLMLKGRISQASVAAMTVSNECLKKVYSNMDFFRSRLTLRPSELSNSAELIHRFGVIAMNTALECDIYGNENSSHVCGSRLMNGIGGSCDYERNGSISIFYTPSTAKGGKISAIVPMCSHIDSTEHDVDVIITEQGIADLRGKGPARRAEEIINNCAHPDYRPLLREYQRIATKGHCPGSLRAAFAFHDTLTRKGDMRLTDFAEYL</sequence>
<accession>A0AAW7JMX0</accession>
<dbReference type="InterPro" id="IPR038460">
    <property type="entry name" value="AcetylCoA_hyd_C_sf"/>
</dbReference>
<dbReference type="InterPro" id="IPR003702">
    <property type="entry name" value="ActCoA_hydro_N"/>
</dbReference>
<dbReference type="InterPro" id="IPR026888">
    <property type="entry name" value="AcetylCoA_hyd_C"/>
</dbReference>
<dbReference type="InterPro" id="IPR046433">
    <property type="entry name" value="ActCoA_hydro"/>
</dbReference>
<proteinExistence type="inferred from homology"/>
<organism evidence="5 7">
    <name type="scientific">Leyella lascolaii</name>
    <dbReference type="NCBI Taxonomy" id="1776379"/>
    <lineage>
        <taxon>Bacteria</taxon>
        <taxon>Pseudomonadati</taxon>
        <taxon>Bacteroidota</taxon>
        <taxon>Bacteroidia</taxon>
        <taxon>Bacteroidales</taxon>
        <taxon>Prevotellaceae</taxon>
        <taxon>Leyella</taxon>
    </lineage>
</organism>
<dbReference type="RefSeq" id="WP_068856769.1">
    <property type="nucleotide sequence ID" value="NZ_JAUEIE010000001.1"/>
</dbReference>
<gene>
    <name evidence="4" type="ORF">QVN81_01460</name>
    <name evidence="5" type="ORF">QVN84_01450</name>
</gene>
<dbReference type="AlphaFoldDB" id="A0AAW7JMX0"/>
<feature type="domain" description="Acetyl-CoA hydrolase/transferase C-terminal" evidence="3">
    <location>
        <begin position="318"/>
        <end position="462"/>
    </location>
</feature>
<evidence type="ECO:0000259" key="3">
    <source>
        <dbReference type="Pfam" id="PF13336"/>
    </source>
</evidence>
<dbReference type="PANTHER" id="PTHR43609">
    <property type="entry name" value="ACETYL-COA HYDROLASE"/>
    <property type="match status" value="1"/>
</dbReference>
<feature type="domain" description="Acetyl-CoA hydrolase/transferase N-terminal" evidence="2">
    <location>
        <begin position="3"/>
        <end position="212"/>
    </location>
</feature>
<evidence type="ECO:0000313" key="5">
    <source>
        <dbReference type="EMBL" id="MDN0024190.1"/>
    </source>
</evidence>
<dbReference type="Proteomes" id="UP001167831">
    <property type="component" value="Unassembled WGS sequence"/>
</dbReference>
<protein>
    <submittedName>
        <fullName evidence="5">Acetyl-CoA hydrolase/transferase C-terminal domain-containing protein</fullName>
    </submittedName>
</protein>
<evidence type="ECO:0000259" key="2">
    <source>
        <dbReference type="Pfam" id="PF02550"/>
    </source>
</evidence>
<evidence type="ECO:0000256" key="1">
    <source>
        <dbReference type="ARBA" id="ARBA00009632"/>
    </source>
</evidence>
<reference evidence="5" key="1">
    <citation type="submission" date="2023-06" db="EMBL/GenBank/DDBJ databases">
        <authorList>
            <person name="Zeman M."/>
            <person name="Kubasova T."/>
            <person name="Jahodarova E."/>
            <person name="Nykrynova M."/>
            <person name="Rychlik I."/>
        </authorList>
    </citation>
    <scope>NUCLEOTIDE SEQUENCE</scope>
    <source>
        <strain evidence="5">ET15</strain>
        <strain evidence="4">ET37</strain>
    </source>
</reference>
<dbReference type="Pfam" id="PF02550">
    <property type="entry name" value="AcetylCoA_hydro"/>
    <property type="match status" value="1"/>
</dbReference>
<dbReference type="InterPro" id="IPR037171">
    <property type="entry name" value="NagB/RpiA_transferase-like"/>
</dbReference>
<dbReference type="GO" id="GO:0008775">
    <property type="term" value="F:acetate CoA-transferase activity"/>
    <property type="evidence" value="ECO:0007669"/>
    <property type="project" value="InterPro"/>
</dbReference>